<dbReference type="EMBL" id="LT629779">
    <property type="protein sequence ID" value="SDS41145.1"/>
    <property type="molecule type" value="Genomic_DNA"/>
</dbReference>
<dbReference type="EMBL" id="LT629779">
    <property type="protein sequence ID" value="SDT63247.1"/>
    <property type="molecule type" value="Genomic_DNA"/>
</dbReference>
<sequence>MAKKPNPEVCDIYVADPTEINVRDDHKEKITRRYGIAEASKKSFTVQAIGRTTDEPRADEKIDPVHSPRNDDIGLTKEGWWIVRYRCTIGKALFKEDVLDHRGELLAPESDAFNDLWHKNSVLGYY</sequence>
<dbReference type="AlphaFoldDB" id="A0A1H1RZP7"/>
<feature type="region of interest" description="Disordered" evidence="1">
    <location>
        <begin position="47"/>
        <end position="69"/>
    </location>
</feature>
<protein>
    <submittedName>
        <fullName evidence="2">Uncharacterized protein</fullName>
    </submittedName>
</protein>
<dbReference type="Proteomes" id="UP000198751">
    <property type="component" value="Chromosome I"/>
</dbReference>
<name>A0A1H1RZP7_9MICC</name>
<evidence type="ECO:0000313" key="2">
    <source>
        <dbReference type="EMBL" id="SDS41145.1"/>
    </source>
</evidence>
<feature type="compositionally biased region" description="Basic and acidic residues" evidence="1">
    <location>
        <begin position="52"/>
        <end position="69"/>
    </location>
</feature>
<organism evidence="2 4">
    <name type="scientific">Pseudarthrobacter equi</name>
    <dbReference type="NCBI Taxonomy" id="728066"/>
    <lineage>
        <taxon>Bacteria</taxon>
        <taxon>Bacillati</taxon>
        <taxon>Actinomycetota</taxon>
        <taxon>Actinomycetes</taxon>
        <taxon>Micrococcales</taxon>
        <taxon>Micrococcaceae</taxon>
        <taxon>Pseudarthrobacter</taxon>
    </lineage>
</organism>
<keyword evidence="4" id="KW-1185">Reference proteome</keyword>
<reference evidence="2" key="1">
    <citation type="submission" date="2016-10" db="EMBL/GenBank/DDBJ databases">
        <authorList>
            <person name="de Groot N.N."/>
        </authorList>
    </citation>
    <scope>NUCLEOTIDE SEQUENCE [LARGE SCALE GENOMIC DNA]</scope>
    <source>
        <strain evidence="2">IMMIB L-1606</strain>
    </source>
</reference>
<evidence type="ECO:0000256" key="1">
    <source>
        <dbReference type="SAM" id="MobiDB-lite"/>
    </source>
</evidence>
<evidence type="ECO:0000313" key="4">
    <source>
        <dbReference type="Proteomes" id="UP000198751"/>
    </source>
</evidence>
<accession>A0A1H1RZP7</accession>
<reference evidence="4" key="2">
    <citation type="submission" date="2016-10" db="EMBL/GenBank/DDBJ databases">
        <authorList>
            <person name="Varghese N."/>
            <person name="Submissions S."/>
        </authorList>
    </citation>
    <scope>NUCLEOTIDE SEQUENCE [LARGE SCALE GENOMIC DNA]</scope>
    <source>
        <strain evidence="4">IMMIB L-1606</strain>
    </source>
</reference>
<gene>
    <name evidence="2" type="ORF">SAMN04489743_0013</name>
    <name evidence="3" type="ORF">SAMN04489743_4104</name>
</gene>
<proteinExistence type="predicted"/>
<dbReference type="RefSeq" id="WP_091716516.1">
    <property type="nucleotide sequence ID" value="NZ_LT629779.1"/>
</dbReference>
<evidence type="ECO:0000313" key="3">
    <source>
        <dbReference type="EMBL" id="SDT63247.1"/>
    </source>
</evidence>